<evidence type="ECO:0000313" key="2">
    <source>
        <dbReference type="EMBL" id="AYM53029.1"/>
    </source>
</evidence>
<reference evidence="2" key="2">
    <citation type="journal article" date="2018" name="J. Ind. Microbiol. Biotechnol.">
        <title>Genome mining reveals uncommon alkylpyrones as type III PKS products from myxobacteria.</title>
        <authorList>
            <person name="Hug J.J."/>
            <person name="Panter F."/>
            <person name="Krug D."/>
            <person name="Muller R."/>
        </authorList>
    </citation>
    <scope>NUCLEOTIDE SEQUENCE</scope>
    <source>
        <strain evidence="2">So ce836</strain>
    </source>
</reference>
<dbReference type="AlphaFoldDB" id="A0A3S7UWA8"/>
<dbReference type="EMBL" id="CP012672">
    <property type="protein sequence ID" value="AUX30548.1"/>
    <property type="molecule type" value="Genomic_DNA"/>
</dbReference>
<sequence>MASSRNRTILLMLALGLLIGVPAWAPVLISTRPVDPLELVQPFLITYDRHEHHVVAFLADHPDYSAIEAMVTLRRGQPPLIRVNISLRGGSQIDHFNDAELARDWAGFFTGRQTVVRPIHFEARTVHGLPRVRLRLTSYRGEDIDLYFEGAAPPSPELGGFINPGGSSQSASLPVMWANESSAPSDATALTIDDVPFTLGGPAPGVPGGFYTRDFRIGVFRAGHLELELLSAPSRLEAGEYWVYQDQLGNLHLYEILTVEGDALTIRKTTTSPALTEEVVTAARVGGRLELRSVRATGRRGYEVSAPPAPPAGLTLDLSTAGRFSVSFDEHADLVTGTPSRDEHAPTEVRTLEPVEPSWATSRQVTAAATRRRDAYLIDNEIGQR</sequence>
<dbReference type="Proteomes" id="UP000295497">
    <property type="component" value="Chromosome"/>
</dbReference>
<organism evidence="2">
    <name type="scientific">Sorangium cellulosum</name>
    <name type="common">Polyangium cellulosum</name>
    <dbReference type="NCBI Taxonomy" id="56"/>
    <lineage>
        <taxon>Bacteria</taxon>
        <taxon>Pseudomonadati</taxon>
        <taxon>Myxococcota</taxon>
        <taxon>Polyangia</taxon>
        <taxon>Polyangiales</taxon>
        <taxon>Polyangiaceae</taxon>
        <taxon>Sorangium</taxon>
    </lineage>
</organism>
<dbReference type="EMBL" id="MH908891">
    <property type="protein sequence ID" value="AYM53029.1"/>
    <property type="molecule type" value="Genomic_DNA"/>
</dbReference>
<gene>
    <name evidence="1" type="ORF">SOCE836_026570</name>
</gene>
<evidence type="ECO:0000313" key="3">
    <source>
        <dbReference type="Proteomes" id="UP000295497"/>
    </source>
</evidence>
<reference evidence="1 3" key="1">
    <citation type="submission" date="2015-09" db="EMBL/GenBank/DDBJ databases">
        <title>Sorangium comparison.</title>
        <authorList>
            <person name="Zaburannyi N."/>
            <person name="Bunk B."/>
            <person name="Overmann J."/>
            <person name="Mueller R."/>
        </authorList>
    </citation>
    <scope>NUCLEOTIDE SEQUENCE [LARGE SCALE GENOMIC DNA]</scope>
    <source>
        <strain evidence="1 3">So ce836</strain>
    </source>
</reference>
<dbReference type="RefSeq" id="WP_129574517.1">
    <property type="nucleotide sequence ID" value="NZ_CP012672.1"/>
</dbReference>
<proteinExistence type="predicted"/>
<protein>
    <submittedName>
        <fullName evidence="2">Uncharacterized protein</fullName>
    </submittedName>
</protein>
<name>A0A3S7UWA8_SORCE</name>
<evidence type="ECO:0000313" key="1">
    <source>
        <dbReference type="EMBL" id="AUX30548.1"/>
    </source>
</evidence>
<accession>A0A3S7UWA8</accession>